<keyword evidence="5 8" id="KW-0812">Transmembrane</keyword>
<dbReference type="PANTHER" id="PTHR30003:SF0">
    <property type="entry name" value="GLYCOLATE PERMEASE GLCA-RELATED"/>
    <property type="match status" value="1"/>
</dbReference>
<feature type="transmembrane region" description="Helical" evidence="8">
    <location>
        <begin position="543"/>
        <end position="564"/>
    </location>
</feature>
<feature type="transmembrane region" description="Helical" evidence="8">
    <location>
        <begin position="382"/>
        <end position="401"/>
    </location>
</feature>
<evidence type="ECO:0000256" key="3">
    <source>
        <dbReference type="ARBA" id="ARBA00022448"/>
    </source>
</evidence>
<dbReference type="Pfam" id="PF02652">
    <property type="entry name" value="Lactate_perm"/>
    <property type="match status" value="1"/>
</dbReference>
<sequence>MTWTQVFTPVGGSLGISALVALIPILYFFWALAIKRMKGYMAGLTTLLMVILVAVLVYRMPAGIAIMSSVQGAVYGILPIGWIIISSVFLYKLTVKTGQFDIIRSSVLSITEDRRLQALLVAFSFGAFLEGAAGFGAPVAISAALLVGLGFHPLYAAGLCLIANTAPVAFGAIGIPIIAMEGPTGVPAMEISKMVGRQLPILSVFVPFYLVVIMSGFKKALEVLPAILVSGISFSLTQYVTSNFMGPELPDILSALVSLVALTLFLKVWKPKTIFRFASEQAATAEVAAASQAIKNSKAPFTTGQIFKAWSPFLVLTAFISIWGIPTVKKALVGKYEGANLLFNCLNPIGKALSFTPEVPGLHNLIIDVNGKPIAALFKLEVLAAAGTAILLAAIVTKFIVSISWRDWLATFGETLNELKFPLLTIASVVGFAYVANASGMSTTLGMALAGTGMLFPFFSPFLGWLGVFITGSDTSSNLLFGNLQKVTATSVGMEPVLALAANTSGGVAGKMISPQSIAVACAAVGLAGKESDLFRFTVKHSLLLVVIIGIITYLQSNLLSWMVP</sequence>
<evidence type="ECO:0000256" key="7">
    <source>
        <dbReference type="ARBA" id="ARBA00023136"/>
    </source>
</evidence>
<evidence type="ECO:0000313" key="9">
    <source>
        <dbReference type="EMBL" id="BAH44027.1"/>
    </source>
</evidence>
<dbReference type="InterPro" id="IPR003804">
    <property type="entry name" value="Lactate_perm"/>
</dbReference>
<dbReference type="eggNOG" id="COG1620">
    <property type="taxonomic scope" value="Bacteria"/>
</dbReference>
<reference evidence="9 10" key="1">
    <citation type="submission" date="2005-03" db="EMBL/GenBank/DDBJ databases">
        <title>Brevibacillus brevis strain 47, complete genome.</title>
        <authorList>
            <person name="Hosoyama A."/>
            <person name="Yamada R."/>
            <person name="Hongo Y."/>
            <person name="Terui Y."/>
            <person name="Ankai A."/>
            <person name="Masuyama W."/>
            <person name="Sekiguchi M."/>
            <person name="Takeda T."/>
            <person name="Asano K."/>
            <person name="Ohji S."/>
            <person name="Ichikawa N."/>
            <person name="Narita S."/>
            <person name="Aoki N."/>
            <person name="Miura H."/>
            <person name="Matsushita S."/>
            <person name="Sekigawa T."/>
            <person name="Yamagata H."/>
            <person name="Yoshikawa H."/>
            <person name="Udaka S."/>
            <person name="Tanikawa S."/>
            <person name="Fujita N."/>
        </authorList>
    </citation>
    <scope>NUCLEOTIDE SEQUENCE [LARGE SCALE GENOMIC DNA]</scope>
    <source>
        <strain evidence="10">47 / JCM 6285 / NBRC 100599</strain>
    </source>
</reference>
<dbReference type="GO" id="GO:0005886">
    <property type="term" value="C:plasma membrane"/>
    <property type="evidence" value="ECO:0007669"/>
    <property type="project" value="UniProtKB-SubCell"/>
</dbReference>
<organism evidence="9 10">
    <name type="scientific">Brevibacillus brevis (strain 47 / JCM 6285 / NBRC 100599)</name>
    <dbReference type="NCBI Taxonomy" id="358681"/>
    <lineage>
        <taxon>Bacteria</taxon>
        <taxon>Bacillati</taxon>
        <taxon>Bacillota</taxon>
        <taxon>Bacilli</taxon>
        <taxon>Bacillales</taxon>
        <taxon>Paenibacillaceae</taxon>
        <taxon>Brevibacillus</taxon>
    </lineage>
</organism>
<dbReference type="KEGG" id="bbe:BBR47_30500"/>
<accession>C0ZE18</accession>
<feature type="transmembrane region" description="Helical" evidence="8">
    <location>
        <begin position="421"/>
        <end position="438"/>
    </location>
</feature>
<dbReference type="GO" id="GO:0015295">
    <property type="term" value="F:solute:proton symporter activity"/>
    <property type="evidence" value="ECO:0007669"/>
    <property type="project" value="TreeGrafter"/>
</dbReference>
<evidence type="ECO:0000256" key="1">
    <source>
        <dbReference type="ARBA" id="ARBA00004651"/>
    </source>
</evidence>
<feature type="transmembrane region" description="Helical" evidence="8">
    <location>
        <begin position="445"/>
        <end position="470"/>
    </location>
</feature>
<dbReference type="GO" id="GO:0015129">
    <property type="term" value="F:lactate transmembrane transporter activity"/>
    <property type="evidence" value="ECO:0007669"/>
    <property type="project" value="UniProtKB-UniRule"/>
</dbReference>
<dbReference type="AlphaFoldDB" id="C0ZE18"/>
<comment type="subcellular location">
    <subcellularLocation>
        <location evidence="1 8">Cell membrane</location>
        <topology evidence="1 8">Multi-pass membrane protein</topology>
    </subcellularLocation>
</comment>
<feature type="transmembrane region" description="Helical" evidence="8">
    <location>
        <begin position="72"/>
        <end position="95"/>
    </location>
</feature>
<feature type="transmembrane region" description="Helical" evidence="8">
    <location>
        <begin position="199"/>
        <end position="217"/>
    </location>
</feature>
<evidence type="ECO:0000256" key="4">
    <source>
        <dbReference type="ARBA" id="ARBA00022475"/>
    </source>
</evidence>
<name>C0ZE18_BREBN</name>
<feature type="transmembrane region" description="Helical" evidence="8">
    <location>
        <begin position="306"/>
        <end position="325"/>
    </location>
</feature>
<keyword evidence="7 8" id="KW-0472">Membrane</keyword>
<dbReference type="RefSeq" id="WP_015891345.1">
    <property type="nucleotide sequence ID" value="NC_012491.1"/>
</dbReference>
<evidence type="ECO:0000256" key="5">
    <source>
        <dbReference type="ARBA" id="ARBA00022692"/>
    </source>
</evidence>
<dbReference type="HOGENOM" id="CLU_021628_0_0_9"/>
<keyword evidence="4 8" id="KW-1003">Cell membrane</keyword>
<keyword evidence="10" id="KW-1185">Reference proteome</keyword>
<evidence type="ECO:0000256" key="6">
    <source>
        <dbReference type="ARBA" id="ARBA00022989"/>
    </source>
</evidence>
<dbReference type="Proteomes" id="UP000001877">
    <property type="component" value="Chromosome"/>
</dbReference>
<dbReference type="STRING" id="358681.BBR47_30500"/>
<evidence type="ECO:0000256" key="2">
    <source>
        <dbReference type="ARBA" id="ARBA00010100"/>
    </source>
</evidence>
<gene>
    <name evidence="9" type="ordered locus">BBR47_30500</name>
</gene>
<feature type="transmembrane region" description="Helical" evidence="8">
    <location>
        <begin position="12"/>
        <end position="33"/>
    </location>
</feature>
<keyword evidence="3 8" id="KW-0813">Transport</keyword>
<dbReference type="EMBL" id="AP008955">
    <property type="protein sequence ID" value="BAH44027.1"/>
    <property type="molecule type" value="Genomic_DNA"/>
</dbReference>
<feature type="transmembrane region" description="Helical" evidence="8">
    <location>
        <begin position="40"/>
        <end position="60"/>
    </location>
</feature>
<comment type="function">
    <text evidence="8">Uptake of L-lactate across the membrane. Can also transport D-lactate and glycolate.</text>
</comment>
<dbReference type="PANTHER" id="PTHR30003">
    <property type="entry name" value="L-LACTATE PERMEASE"/>
    <property type="match status" value="1"/>
</dbReference>
<protein>
    <recommendedName>
        <fullName evidence="8">L-lactate permease</fullName>
    </recommendedName>
</protein>
<feature type="transmembrane region" description="Helical" evidence="8">
    <location>
        <begin position="116"/>
        <end position="149"/>
    </location>
</feature>
<evidence type="ECO:0000313" key="10">
    <source>
        <dbReference type="Proteomes" id="UP000001877"/>
    </source>
</evidence>
<proteinExistence type="inferred from homology"/>
<feature type="transmembrane region" description="Helical" evidence="8">
    <location>
        <begin position="252"/>
        <end position="269"/>
    </location>
</feature>
<keyword evidence="6 8" id="KW-1133">Transmembrane helix</keyword>
<feature type="transmembrane region" description="Helical" evidence="8">
    <location>
        <begin position="155"/>
        <end position="178"/>
    </location>
</feature>
<dbReference type="NCBIfam" id="TIGR00795">
    <property type="entry name" value="lctP"/>
    <property type="match status" value="1"/>
</dbReference>
<comment type="similarity">
    <text evidence="2 8">Belongs to the lactate permease family.</text>
</comment>
<evidence type="ECO:0000256" key="8">
    <source>
        <dbReference type="RuleBase" id="RU365092"/>
    </source>
</evidence>